<dbReference type="SMART" id="SM00297">
    <property type="entry name" value="BROMO"/>
    <property type="match status" value="1"/>
</dbReference>
<sequence length="691" mass="77618">MQTGRFAQCPTPDDDYKPAIVIKSDAMITHNGGWKNMAAFLHPSDRYGALFANPVLESDDSIITPEVKNAYRAIIENPMDYKTVKSKLQSDIYQSPLEFHDDMLLIYDNCMKFNPAVGVNKWIHDAAASNKSKFEKLWSSSQDKINSLLAKPKTEDKDHVDNDTLESGNENNIPEVVPSQSQSGSQPADSSLLEKPEADTQSQLPNNTNPETLETASSVLDSHIESPTQSQVDADMDSSPSAPGSTVDSTFKVKFRLSLQSIKDYREYRVDTMSKVVILPHHLINEPPPPDVLDPTIVLQSPVLSETVSDAIPSARIEAVSTPQKECSTTAALVDEQPVSMEITIPETTKEVVYTDLPESEETDVDFGERPPIATRQEDGFLRSNWLTENECNQLFPHCSIIGLQPRKYKYTRADATLRTIYNELFLSDHSEPKPYSNDDLLESIVEEDYTLKHHKAVHFSVKKPSKESRRLLKQLPEFGDYGSTSQCDEESWLPSPYYQETVHDSCESLVSSYSEEVEDSPGARFHTLRIDVESEATFGVSIITEQALCENGFTKVPKCNYFIRCTPEVGFRSSNYGFYKAEEDVFMHGTSILRHLRLYLINCGATCIELSRRMVSFADLIYQHGTSSAIYELYLKSKSTNLKHPEFFVLTDAGAISYATCVDVLWRLQTVTSALPKPFVILHVLCRNMS</sequence>
<protein>
    <recommendedName>
        <fullName evidence="4">Bromo domain-containing protein</fullName>
    </recommendedName>
</protein>
<feature type="region of interest" description="Disordered" evidence="3">
    <location>
        <begin position="225"/>
        <end position="248"/>
    </location>
</feature>
<dbReference type="AlphaFoldDB" id="A7AUT5"/>
<dbReference type="OMA" id="DNCMRFN"/>
<evidence type="ECO:0000259" key="4">
    <source>
        <dbReference type="PROSITE" id="PS50014"/>
    </source>
</evidence>
<dbReference type="PRINTS" id="PR00503">
    <property type="entry name" value="BROMODOMAIN"/>
</dbReference>
<dbReference type="Pfam" id="PF00439">
    <property type="entry name" value="Bromodomain"/>
    <property type="match status" value="1"/>
</dbReference>
<feature type="compositionally biased region" description="Basic and acidic residues" evidence="3">
    <location>
        <begin position="152"/>
        <end position="162"/>
    </location>
</feature>
<feature type="compositionally biased region" description="Low complexity" evidence="3">
    <location>
        <begin position="179"/>
        <end position="191"/>
    </location>
</feature>
<reference evidence="5 6" key="1">
    <citation type="journal article" date="2007" name="PLoS Pathog.">
        <title>Genome sequence of Babesia bovis and comparative analysis of apicomplexan hemoprotozoa.</title>
        <authorList>
            <person name="Brayton K.A."/>
            <person name="Lau A.O.T."/>
            <person name="Herndon D.R."/>
            <person name="Hannick L."/>
            <person name="Kappmeyer L.S."/>
            <person name="Berens S.J."/>
            <person name="Bidwell S.L."/>
            <person name="Brown W.C."/>
            <person name="Crabtree J."/>
            <person name="Fadrosh D."/>
            <person name="Feldblum T."/>
            <person name="Forberger H.A."/>
            <person name="Haas B.J."/>
            <person name="Howell J.M."/>
            <person name="Khouri H."/>
            <person name="Koo H."/>
            <person name="Mann D.J."/>
            <person name="Norimine J."/>
            <person name="Paulsen I.T."/>
            <person name="Radune D."/>
            <person name="Ren Q."/>
            <person name="Smith R.K. Jr."/>
            <person name="Suarez C.E."/>
            <person name="White O."/>
            <person name="Wortman J.R."/>
            <person name="Knowles D.P. Jr."/>
            <person name="McElwain T.F."/>
            <person name="Nene V.M."/>
        </authorList>
    </citation>
    <scope>NUCLEOTIDE SEQUENCE [LARGE SCALE GENOMIC DNA]</scope>
    <source>
        <strain evidence="5">T2Bo</strain>
    </source>
</reference>
<dbReference type="CDD" id="cd04369">
    <property type="entry name" value="Bromodomain"/>
    <property type="match status" value="1"/>
</dbReference>
<dbReference type="Gene3D" id="1.20.920.10">
    <property type="entry name" value="Bromodomain-like"/>
    <property type="match status" value="2"/>
</dbReference>
<name>A7AUT5_BABBO</name>
<dbReference type="PROSITE" id="PS50014">
    <property type="entry name" value="BROMODOMAIN_2"/>
    <property type="match status" value="1"/>
</dbReference>
<dbReference type="InParanoid" id="A7AUT5"/>
<dbReference type="PANTHER" id="PTHR45926">
    <property type="entry name" value="OSJNBA0053K19.4 PROTEIN"/>
    <property type="match status" value="1"/>
</dbReference>
<evidence type="ECO:0000256" key="1">
    <source>
        <dbReference type="ARBA" id="ARBA00023117"/>
    </source>
</evidence>
<dbReference type="VEuPathDB" id="PiroplasmaDB:BBOV_II007460"/>
<keyword evidence="6" id="KW-1185">Reference proteome</keyword>
<gene>
    <name evidence="5" type="ORF">BBOV_II007460</name>
</gene>
<comment type="caution">
    <text evidence="5">The sequence shown here is derived from an EMBL/GenBank/DDBJ whole genome shotgun (WGS) entry which is preliminary data.</text>
</comment>
<evidence type="ECO:0000313" key="5">
    <source>
        <dbReference type="EMBL" id="EDO06696.1"/>
    </source>
</evidence>
<feature type="region of interest" description="Disordered" evidence="3">
    <location>
        <begin position="149"/>
        <end position="213"/>
    </location>
</feature>
<evidence type="ECO:0000313" key="6">
    <source>
        <dbReference type="Proteomes" id="UP000002173"/>
    </source>
</evidence>
<evidence type="ECO:0000256" key="3">
    <source>
        <dbReference type="SAM" id="MobiDB-lite"/>
    </source>
</evidence>
<feature type="domain" description="Bromo" evidence="4">
    <location>
        <begin position="47"/>
        <end position="114"/>
    </location>
</feature>
<dbReference type="EMBL" id="AAXT01000003">
    <property type="protein sequence ID" value="EDO06696.1"/>
    <property type="molecule type" value="Genomic_DNA"/>
</dbReference>
<proteinExistence type="predicted"/>
<dbReference type="STRING" id="5865.A7AUT5"/>
<keyword evidence="1 2" id="KW-0103">Bromodomain</keyword>
<feature type="compositionally biased region" description="Polar residues" evidence="3">
    <location>
        <begin position="199"/>
        <end position="213"/>
    </location>
</feature>
<accession>A7AUT5</accession>
<evidence type="ECO:0000256" key="2">
    <source>
        <dbReference type="PROSITE-ProRule" id="PRU00035"/>
    </source>
</evidence>
<organism evidence="5 6">
    <name type="scientific">Babesia bovis</name>
    <dbReference type="NCBI Taxonomy" id="5865"/>
    <lineage>
        <taxon>Eukaryota</taxon>
        <taxon>Sar</taxon>
        <taxon>Alveolata</taxon>
        <taxon>Apicomplexa</taxon>
        <taxon>Aconoidasida</taxon>
        <taxon>Piroplasmida</taxon>
        <taxon>Babesiidae</taxon>
        <taxon>Babesia</taxon>
    </lineage>
</organism>
<dbReference type="Proteomes" id="UP000002173">
    <property type="component" value="Chromosome 2"/>
</dbReference>
<dbReference type="eggNOG" id="KOG1474">
    <property type="taxonomic scope" value="Eukaryota"/>
</dbReference>
<dbReference type="InterPro" id="IPR036427">
    <property type="entry name" value="Bromodomain-like_sf"/>
</dbReference>
<dbReference type="InterPro" id="IPR001487">
    <property type="entry name" value="Bromodomain"/>
</dbReference>
<dbReference type="SUPFAM" id="SSF47370">
    <property type="entry name" value="Bromodomain"/>
    <property type="match status" value="1"/>
</dbReference>